<comment type="caution">
    <text evidence="2">The sequence shown here is derived from an EMBL/GenBank/DDBJ whole genome shotgun (WGS) entry which is preliminary data.</text>
</comment>
<evidence type="ECO:0000313" key="3">
    <source>
        <dbReference type="Proteomes" id="UP000253918"/>
    </source>
</evidence>
<keyword evidence="3" id="KW-1185">Reference proteome</keyword>
<dbReference type="AlphaFoldDB" id="A0A369VV26"/>
<name>A0A369VV26_9SPHN</name>
<sequence length="132" mass="14020">MPRSSARSATPKPEARTRVGNGSVVLSGVDGRSLEARRYREILAALVSDMGGDPSEAQEQIARRAAMLAIWCEGQDTAAALGTPIDVAAYTTASNALRRLLETLGLKRVPRDITPTLAEYAARRAAEKAQAA</sequence>
<dbReference type="Proteomes" id="UP000253918">
    <property type="component" value="Unassembled WGS sequence"/>
</dbReference>
<reference evidence="2 3" key="1">
    <citation type="submission" date="2018-07" db="EMBL/GenBank/DDBJ databases">
        <title>a novel species of Sphingomonas isolated from the rhizosphere soil of Araceae plant.</title>
        <authorList>
            <person name="Zhiyong W."/>
            <person name="Qinglan Z."/>
            <person name="Zhiwei F."/>
            <person name="Ding X."/>
            <person name="Gejiao W."/>
            <person name="Shixue Z."/>
        </authorList>
    </citation>
    <scope>NUCLEOTIDE SEQUENCE [LARGE SCALE GENOMIC DNA]</scope>
    <source>
        <strain evidence="2 3">WZY 27</strain>
    </source>
</reference>
<feature type="region of interest" description="Disordered" evidence="1">
    <location>
        <begin position="1"/>
        <end position="21"/>
    </location>
</feature>
<dbReference type="EMBL" id="QQNB01000001">
    <property type="protein sequence ID" value="RDE06234.1"/>
    <property type="molecule type" value="Genomic_DNA"/>
</dbReference>
<proteinExistence type="predicted"/>
<evidence type="ECO:0000256" key="1">
    <source>
        <dbReference type="SAM" id="MobiDB-lite"/>
    </source>
</evidence>
<accession>A0A369VV26</accession>
<evidence type="ECO:0000313" key="2">
    <source>
        <dbReference type="EMBL" id="RDE06234.1"/>
    </source>
</evidence>
<dbReference type="OrthoDB" id="7568253at2"/>
<gene>
    <name evidence="2" type="ORF">DVW87_00400</name>
</gene>
<organism evidence="2 3">
    <name type="scientific">Sphingomonas aracearum</name>
    <dbReference type="NCBI Taxonomy" id="2283317"/>
    <lineage>
        <taxon>Bacteria</taxon>
        <taxon>Pseudomonadati</taxon>
        <taxon>Pseudomonadota</taxon>
        <taxon>Alphaproteobacteria</taxon>
        <taxon>Sphingomonadales</taxon>
        <taxon>Sphingomonadaceae</taxon>
        <taxon>Sphingomonas</taxon>
    </lineage>
</organism>
<protein>
    <submittedName>
        <fullName evidence="2">Uncharacterized protein</fullName>
    </submittedName>
</protein>